<dbReference type="RefSeq" id="WP_317641497.1">
    <property type="nucleotide sequence ID" value="NZ_JAPMIV010000048.1"/>
</dbReference>
<dbReference type="Proteomes" id="UP001276150">
    <property type="component" value="Unassembled WGS sequence"/>
</dbReference>
<organism evidence="1 2">
    <name type="scientific">Deinococcus arenicola</name>
    <dbReference type="NCBI Taxonomy" id="2994950"/>
    <lineage>
        <taxon>Bacteria</taxon>
        <taxon>Thermotogati</taxon>
        <taxon>Deinococcota</taxon>
        <taxon>Deinococci</taxon>
        <taxon>Deinococcales</taxon>
        <taxon>Deinococcaceae</taxon>
        <taxon>Deinococcus</taxon>
    </lineage>
</organism>
<dbReference type="EMBL" id="JAPMIV010000048">
    <property type="protein sequence ID" value="MDV6376145.1"/>
    <property type="molecule type" value="Genomic_DNA"/>
</dbReference>
<evidence type="ECO:0000313" key="2">
    <source>
        <dbReference type="Proteomes" id="UP001276150"/>
    </source>
</evidence>
<protein>
    <submittedName>
        <fullName evidence="1">Uncharacterized protein</fullName>
    </submittedName>
</protein>
<proteinExistence type="predicted"/>
<evidence type="ECO:0000313" key="1">
    <source>
        <dbReference type="EMBL" id="MDV6376145.1"/>
    </source>
</evidence>
<keyword evidence="2" id="KW-1185">Reference proteome</keyword>
<sequence length="121" mass="13388">MITRLIIGIPNHLSTARAVDASSHTEAINCNLSLHMGQQPLHMADDGWEYVRPVSDALRATLERSLLIPVDWHDLADPGDSLQIEAEVDGDDGPEWRPLDADESAELLPLIQQVLPLHRVT</sequence>
<accession>A0ABU4DW94</accession>
<name>A0ABU4DW94_9DEIO</name>
<reference evidence="1 2" key="1">
    <citation type="submission" date="2022-11" db="EMBL/GenBank/DDBJ databases">
        <title>Deinococcus ZS9-10, Low Temperature and Draught-tolerating, UV-resistant Bacteria from Continental Antarctica.</title>
        <authorList>
            <person name="Cheng L."/>
        </authorList>
    </citation>
    <scope>NUCLEOTIDE SEQUENCE [LARGE SCALE GENOMIC DNA]</scope>
    <source>
        <strain evidence="1 2">ZS9-10</strain>
    </source>
</reference>
<comment type="caution">
    <text evidence="1">The sequence shown here is derived from an EMBL/GenBank/DDBJ whole genome shotgun (WGS) entry which is preliminary data.</text>
</comment>
<gene>
    <name evidence="1" type="ORF">ORD21_16230</name>
</gene>